<comment type="caution">
    <text evidence="2">The sequence shown here is derived from an EMBL/GenBank/DDBJ whole genome shotgun (WGS) entry which is preliminary data.</text>
</comment>
<feature type="domain" description="BTB" evidence="1">
    <location>
        <begin position="331"/>
        <end position="394"/>
    </location>
</feature>
<proteinExistence type="predicted"/>
<dbReference type="Gene3D" id="2.60.210.10">
    <property type="entry name" value="Apoptosis, Tumor Necrosis Factor Receptor Associated Protein 2, Chain A"/>
    <property type="match status" value="1"/>
</dbReference>
<sequence length="493" mass="56924">MTDIQLPIRQRKQRLRNFIERKCLNIYWKIKNFSYCWKIIRSPDFSISGSKCCLELNPNDVECKIVCLDVQQQQQQFALPRISFLTCDGSQEESQSSKMFLRVPKDTIFGQRRSAFLPEDTLTVRCRFQTDHERGKILFRSRIGVNRKSFLWTFQKFSEKESDKKLSLENSDQYGHIQLTLKSVGGINSGDEQYYMEISRRGGESCYCVLKVSVLDVDGKALIYTNNECDFEKEEGEQFWRFPLVIRNRKLLACQNLLIMNDTLSLRCDFAVTQGIISEQTTLISYCNDVASLLEESDDISMCFREGIFSDSVTDLKTDLERSILDNATLCDVSLQVGPDLINAHKHVLSAKSPVFNDIFTKDTKNETDNIVVIEDLDADTVRRLLFYMYTDALHDYLWENIMNLFSAADKYNVLSLKQKCSFFLKANLSFSNVCQVLVLADMHQDADLKSAVFAFISKHNSEVFSSEAWRELEKNNTSLALQTLREICSNKR</sequence>
<dbReference type="AlphaFoldDB" id="A0A4Y2E6I2"/>
<dbReference type="SMART" id="SM00225">
    <property type="entry name" value="BTB"/>
    <property type="match status" value="1"/>
</dbReference>
<dbReference type="Proteomes" id="UP000499080">
    <property type="component" value="Unassembled WGS sequence"/>
</dbReference>
<dbReference type="SUPFAM" id="SSF54695">
    <property type="entry name" value="POZ domain"/>
    <property type="match status" value="1"/>
</dbReference>
<dbReference type="InterPro" id="IPR008974">
    <property type="entry name" value="TRAF-like"/>
</dbReference>
<protein>
    <submittedName>
        <fullName evidence="2">Speckle-type POZ protein</fullName>
    </submittedName>
</protein>
<dbReference type="Gene3D" id="1.25.40.420">
    <property type="match status" value="1"/>
</dbReference>
<dbReference type="Gene3D" id="3.30.710.10">
    <property type="entry name" value="Potassium Channel Kv1.1, Chain A"/>
    <property type="match status" value="1"/>
</dbReference>
<name>A0A4Y2E6I2_ARAVE</name>
<evidence type="ECO:0000313" key="2">
    <source>
        <dbReference type="EMBL" id="GBM23464.1"/>
    </source>
</evidence>
<dbReference type="PROSITE" id="PS50097">
    <property type="entry name" value="BTB"/>
    <property type="match status" value="1"/>
</dbReference>
<evidence type="ECO:0000259" key="1">
    <source>
        <dbReference type="PROSITE" id="PS50097"/>
    </source>
</evidence>
<dbReference type="PANTHER" id="PTHR24413">
    <property type="entry name" value="SPECKLE-TYPE POZ PROTEIN"/>
    <property type="match status" value="1"/>
</dbReference>
<keyword evidence="3" id="KW-1185">Reference proteome</keyword>
<reference evidence="2 3" key="1">
    <citation type="journal article" date="2019" name="Sci. Rep.">
        <title>Orb-weaving spider Araneus ventricosus genome elucidates the spidroin gene catalogue.</title>
        <authorList>
            <person name="Kono N."/>
            <person name="Nakamura H."/>
            <person name="Ohtoshi R."/>
            <person name="Moran D.A.P."/>
            <person name="Shinohara A."/>
            <person name="Yoshida Y."/>
            <person name="Fujiwara M."/>
            <person name="Mori M."/>
            <person name="Tomita M."/>
            <person name="Arakawa K."/>
        </authorList>
    </citation>
    <scope>NUCLEOTIDE SEQUENCE [LARGE SCALE GENOMIC DNA]</scope>
</reference>
<gene>
    <name evidence="2" type="primary">spop_81</name>
    <name evidence="2" type="ORF">AVEN_181579_1</name>
</gene>
<dbReference type="InterPro" id="IPR011333">
    <property type="entry name" value="SKP1/BTB/POZ_sf"/>
</dbReference>
<evidence type="ECO:0000313" key="3">
    <source>
        <dbReference type="Proteomes" id="UP000499080"/>
    </source>
</evidence>
<dbReference type="SUPFAM" id="SSF49599">
    <property type="entry name" value="TRAF domain-like"/>
    <property type="match status" value="2"/>
</dbReference>
<dbReference type="Pfam" id="PF00651">
    <property type="entry name" value="BTB"/>
    <property type="match status" value="1"/>
</dbReference>
<dbReference type="CDD" id="cd18186">
    <property type="entry name" value="BTB_POZ_ZBTB_KLHL-like"/>
    <property type="match status" value="1"/>
</dbReference>
<dbReference type="InterPro" id="IPR000210">
    <property type="entry name" value="BTB/POZ_dom"/>
</dbReference>
<accession>A0A4Y2E6I2</accession>
<dbReference type="OrthoDB" id="6410362at2759"/>
<organism evidence="2 3">
    <name type="scientific">Araneus ventricosus</name>
    <name type="common">Orbweaver spider</name>
    <name type="synonym">Epeira ventricosa</name>
    <dbReference type="NCBI Taxonomy" id="182803"/>
    <lineage>
        <taxon>Eukaryota</taxon>
        <taxon>Metazoa</taxon>
        <taxon>Ecdysozoa</taxon>
        <taxon>Arthropoda</taxon>
        <taxon>Chelicerata</taxon>
        <taxon>Arachnida</taxon>
        <taxon>Araneae</taxon>
        <taxon>Araneomorphae</taxon>
        <taxon>Entelegynae</taxon>
        <taxon>Araneoidea</taxon>
        <taxon>Araneidae</taxon>
        <taxon>Araneus</taxon>
    </lineage>
</organism>
<dbReference type="EMBL" id="BGPR01000498">
    <property type="protein sequence ID" value="GBM23464.1"/>
    <property type="molecule type" value="Genomic_DNA"/>
</dbReference>